<dbReference type="PANTHER" id="PTHR43308">
    <property type="entry name" value="OUTER MEMBRANE PROTEIN ALPHA-RELATED"/>
    <property type="match status" value="1"/>
</dbReference>
<sequence length="444" mass="47753">MDSKNAGTHPNQKPLPNPFNVRYNTVKSDKGVVNLMQHKVQAWKKTAVATLALSMLAGSATGLVASAKSKHEDNDDHGNSNKGKIEIRYNFNFKDLSEDNYKWAYAHIIRLVSQGVFKGYDDGSFKPSNKITRVETIVAAVRLLGLESEAQKPENMNAKLNFKDFDQLKKKYPQAVGYVAVALKNDLFNENDSVIQAEKPATRLWASVLLVKSMKLEAEASAKMGTELSFRDADAIPAGSVGYVAVAIEKGLVSGYTDNTFQPNKPITRAELASILDRLGVQLPDQGNQNNQAQAITGTVTANVYGSTSITVKKADNTSVTVPLDANVFVFRNGIKSPASAILAGDEVLVRTYEGKAVFIEVTKTAQAAVQFTDAGKISSFTFDASGKIATLSLTRDVNGTTSTIVYNVDPSVKITGGNGVLAASLVVIVKGENTLVKEIQITG</sequence>
<feature type="compositionally biased region" description="Polar residues" evidence="1">
    <location>
        <begin position="1"/>
        <end position="11"/>
    </location>
</feature>
<dbReference type="AlphaFoldDB" id="A0A3G3JT68"/>
<evidence type="ECO:0000313" key="4">
    <source>
        <dbReference type="Proteomes" id="UP000269097"/>
    </source>
</evidence>
<reference evidence="3 4" key="1">
    <citation type="submission" date="2018-10" db="EMBL/GenBank/DDBJ databases">
        <title>Genome Sequence of Cohnella sp.</title>
        <authorList>
            <person name="Srinivasan S."/>
            <person name="Kim M.K."/>
        </authorList>
    </citation>
    <scope>NUCLEOTIDE SEQUENCE [LARGE SCALE GENOMIC DNA]</scope>
    <source>
        <strain evidence="3 4">18JY8-7</strain>
    </source>
</reference>
<evidence type="ECO:0000259" key="2">
    <source>
        <dbReference type="PROSITE" id="PS51272"/>
    </source>
</evidence>
<dbReference type="KEGG" id="coh:EAV92_01775"/>
<dbReference type="Proteomes" id="UP000269097">
    <property type="component" value="Chromosome"/>
</dbReference>
<feature type="domain" description="SLH" evidence="2">
    <location>
        <begin position="90"/>
        <end position="154"/>
    </location>
</feature>
<name>A0A3G3JT68_9BACL</name>
<dbReference type="InterPro" id="IPR051465">
    <property type="entry name" value="Cell_Envelope_Struct_Comp"/>
</dbReference>
<dbReference type="EMBL" id="CP033433">
    <property type="protein sequence ID" value="AYQ71423.1"/>
    <property type="molecule type" value="Genomic_DNA"/>
</dbReference>
<organism evidence="3 4">
    <name type="scientific">Cohnella candidum</name>
    <dbReference type="NCBI Taxonomy" id="2674991"/>
    <lineage>
        <taxon>Bacteria</taxon>
        <taxon>Bacillati</taxon>
        <taxon>Bacillota</taxon>
        <taxon>Bacilli</taxon>
        <taxon>Bacillales</taxon>
        <taxon>Paenibacillaceae</taxon>
        <taxon>Cohnella</taxon>
    </lineage>
</organism>
<evidence type="ECO:0000313" key="3">
    <source>
        <dbReference type="EMBL" id="AYQ71423.1"/>
    </source>
</evidence>
<dbReference type="PROSITE" id="PS51272">
    <property type="entry name" value="SLH"/>
    <property type="match status" value="2"/>
</dbReference>
<feature type="region of interest" description="Disordered" evidence="1">
    <location>
        <begin position="1"/>
        <end position="20"/>
    </location>
</feature>
<feature type="domain" description="SLH" evidence="2">
    <location>
        <begin position="227"/>
        <end position="290"/>
    </location>
</feature>
<dbReference type="InterPro" id="IPR001119">
    <property type="entry name" value="SLH_dom"/>
</dbReference>
<proteinExistence type="predicted"/>
<accession>A0A3G3JT68</accession>
<dbReference type="Pfam" id="PF00395">
    <property type="entry name" value="SLH"/>
    <property type="match status" value="2"/>
</dbReference>
<gene>
    <name evidence="3" type="ORF">EAV92_01775</name>
</gene>
<evidence type="ECO:0000256" key="1">
    <source>
        <dbReference type="SAM" id="MobiDB-lite"/>
    </source>
</evidence>
<dbReference type="PANTHER" id="PTHR43308:SF5">
    <property type="entry name" value="S-LAYER PROTEIN _ PEPTIDOGLYCAN ENDO-BETA-N-ACETYLGLUCOSAMINIDASE"/>
    <property type="match status" value="1"/>
</dbReference>
<protein>
    <submittedName>
        <fullName evidence="3">S-layer homology domain-containing protein</fullName>
    </submittedName>
</protein>
<keyword evidence="4" id="KW-1185">Reference proteome</keyword>